<dbReference type="PROSITE" id="PS00077">
    <property type="entry name" value="COX1_CUB"/>
    <property type="match status" value="1"/>
</dbReference>
<feature type="domain" description="Cytochrome oxidase subunit I profile" evidence="19">
    <location>
        <begin position="43"/>
        <end position="549"/>
    </location>
</feature>
<evidence type="ECO:0000256" key="4">
    <source>
        <dbReference type="ARBA" id="ARBA00022448"/>
    </source>
</evidence>
<feature type="transmembrane region" description="Helical" evidence="17">
    <location>
        <begin position="408"/>
        <end position="428"/>
    </location>
</feature>
<feature type="transmembrane region" description="Helical" evidence="17">
    <location>
        <begin position="219"/>
        <end position="246"/>
    </location>
</feature>
<evidence type="ECO:0000256" key="8">
    <source>
        <dbReference type="ARBA" id="ARBA00022723"/>
    </source>
</evidence>
<evidence type="ECO:0000256" key="10">
    <source>
        <dbReference type="ARBA" id="ARBA00022982"/>
    </source>
</evidence>
<keyword evidence="21" id="KW-1185">Reference proteome</keyword>
<dbReference type="PRINTS" id="PR01165">
    <property type="entry name" value="CYCOXIDASEI"/>
</dbReference>
<evidence type="ECO:0000256" key="6">
    <source>
        <dbReference type="ARBA" id="ARBA00022660"/>
    </source>
</evidence>
<feature type="transmembrane region" description="Helical" evidence="17">
    <location>
        <begin position="698"/>
        <end position="724"/>
    </location>
</feature>
<evidence type="ECO:0000313" key="20">
    <source>
        <dbReference type="EMBL" id="PXX07050.1"/>
    </source>
</evidence>
<dbReference type="SUPFAM" id="SSF81442">
    <property type="entry name" value="Cytochrome c oxidase subunit I-like"/>
    <property type="match status" value="1"/>
</dbReference>
<evidence type="ECO:0000256" key="3">
    <source>
        <dbReference type="ARBA" id="ARBA00012949"/>
    </source>
</evidence>
<evidence type="ECO:0000256" key="13">
    <source>
        <dbReference type="ARBA" id="ARBA00023008"/>
    </source>
</evidence>
<accession>A0ABX5MHB3</accession>
<keyword evidence="6 16" id="KW-0679">Respiratory chain</keyword>
<gene>
    <name evidence="20" type="ORF">C7400_13229</name>
</gene>
<dbReference type="PANTHER" id="PTHR10422">
    <property type="entry name" value="CYTOCHROME C OXIDASE SUBUNIT 1"/>
    <property type="match status" value="1"/>
</dbReference>
<dbReference type="InterPro" id="IPR035973">
    <property type="entry name" value="Cyt_c_oxidase_su3-like_sf"/>
</dbReference>
<keyword evidence="13" id="KW-0186">Copper</keyword>
<evidence type="ECO:0000259" key="19">
    <source>
        <dbReference type="PROSITE" id="PS50855"/>
    </source>
</evidence>
<feature type="domain" description="Heme-copper oxidase subunit III family profile" evidence="18">
    <location>
        <begin position="584"/>
        <end position="874"/>
    </location>
</feature>
<dbReference type="Proteomes" id="UP000247515">
    <property type="component" value="Unassembled WGS sequence"/>
</dbReference>
<evidence type="ECO:0000256" key="2">
    <source>
        <dbReference type="ARBA" id="ARBA00004673"/>
    </source>
</evidence>
<feature type="transmembrane region" description="Helical" evidence="17">
    <location>
        <begin position="302"/>
        <end position="324"/>
    </location>
</feature>
<reference evidence="20 21" key="1">
    <citation type="submission" date="2018-05" db="EMBL/GenBank/DDBJ databases">
        <title>Genomic Encyclopedia of Type Strains, Phase IV (KMG-V): Genome sequencing to study the core and pangenomes of soil and plant-associated prokaryotes.</title>
        <authorList>
            <person name="Whitman W."/>
        </authorList>
    </citation>
    <scope>NUCLEOTIDE SEQUENCE [LARGE SCALE GENOMIC DNA]</scope>
    <source>
        <strain evidence="20 21">SIr-6563</strain>
    </source>
</reference>
<evidence type="ECO:0000256" key="17">
    <source>
        <dbReference type="SAM" id="Phobius"/>
    </source>
</evidence>
<dbReference type="RefSeq" id="WP_110329476.1">
    <property type="nucleotide sequence ID" value="NZ_JBBBEG010000033.1"/>
</dbReference>
<evidence type="ECO:0000256" key="14">
    <source>
        <dbReference type="ARBA" id="ARBA00023136"/>
    </source>
</evidence>
<keyword evidence="4 16" id="KW-0813">Transport</keyword>
<evidence type="ECO:0000256" key="5">
    <source>
        <dbReference type="ARBA" id="ARBA00022617"/>
    </source>
</evidence>
<keyword evidence="5 16" id="KW-0349">Heme</keyword>
<protein>
    <recommendedName>
        <fullName evidence="3">cytochrome-c oxidase</fullName>
        <ecNumber evidence="3">7.1.1.9</ecNumber>
    </recommendedName>
</protein>
<comment type="catalytic activity">
    <reaction evidence="15">
        <text>4 Fe(II)-[cytochrome c] + O2 + 8 H(+)(in) = 4 Fe(III)-[cytochrome c] + 2 H2O + 4 H(+)(out)</text>
        <dbReference type="Rhea" id="RHEA:11436"/>
        <dbReference type="Rhea" id="RHEA-COMP:10350"/>
        <dbReference type="Rhea" id="RHEA-COMP:14399"/>
        <dbReference type="ChEBI" id="CHEBI:15377"/>
        <dbReference type="ChEBI" id="CHEBI:15378"/>
        <dbReference type="ChEBI" id="CHEBI:15379"/>
        <dbReference type="ChEBI" id="CHEBI:29033"/>
        <dbReference type="ChEBI" id="CHEBI:29034"/>
        <dbReference type="EC" id="7.1.1.9"/>
    </reaction>
</comment>
<feature type="transmembrane region" description="Helical" evidence="17">
    <location>
        <begin position="181"/>
        <end position="207"/>
    </location>
</feature>
<dbReference type="InterPro" id="IPR000298">
    <property type="entry name" value="Cyt_c_oxidase-like_su3"/>
</dbReference>
<keyword evidence="10 16" id="KW-0249">Electron transport</keyword>
<evidence type="ECO:0000256" key="12">
    <source>
        <dbReference type="ARBA" id="ARBA00023004"/>
    </source>
</evidence>
<dbReference type="InterPro" id="IPR036927">
    <property type="entry name" value="Cyt_c_oxase-like_su1_sf"/>
</dbReference>
<dbReference type="InterPro" id="IPR000883">
    <property type="entry name" value="Cyt_C_Oxase_1"/>
</dbReference>
<comment type="caution">
    <text evidence="20">The sequence shown here is derived from an EMBL/GenBank/DDBJ whole genome shotgun (WGS) entry which is preliminary data.</text>
</comment>
<feature type="transmembrane region" description="Helical" evidence="17">
    <location>
        <begin position="853"/>
        <end position="872"/>
    </location>
</feature>
<keyword evidence="8" id="KW-0479">Metal-binding</keyword>
<dbReference type="InterPro" id="IPR013833">
    <property type="entry name" value="Cyt_c_oxidase_su3_a-hlx"/>
</dbReference>
<feature type="transmembrane region" description="Helical" evidence="17">
    <location>
        <begin position="94"/>
        <end position="123"/>
    </location>
</feature>
<proteinExistence type="inferred from homology"/>
<evidence type="ECO:0000313" key="21">
    <source>
        <dbReference type="Proteomes" id="UP000247515"/>
    </source>
</evidence>
<evidence type="ECO:0000256" key="9">
    <source>
        <dbReference type="ARBA" id="ARBA00022967"/>
    </source>
</evidence>
<evidence type="ECO:0000256" key="15">
    <source>
        <dbReference type="ARBA" id="ARBA00047816"/>
    </source>
</evidence>
<dbReference type="NCBIfam" id="TIGR02891">
    <property type="entry name" value="CtaD_CoxA"/>
    <property type="match status" value="1"/>
</dbReference>
<dbReference type="InterPro" id="IPR014241">
    <property type="entry name" value="Cyt_c_oxidase_su1_bac"/>
</dbReference>
<feature type="transmembrane region" description="Helical" evidence="17">
    <location>
        <begin position="489"/>
        <end position="510"/>
    </location>
</feature>
<evidence type="ECO:0000256" key="7">
    <source>
        <dbReference type="ARBA" id="ARBA00022692"/>
    </source>
</evidence>
<dbReference type="Pfam" id="PF00115">
    <property type="entry name" value="COX1"/>
    <property type="match status" value="1"/>
</dbReference>
<keyword evidence="9" id="KW-1278">Translocase</keyword>
<dbReference type="Pfam" id="PF00510">
    <property type="entry name" value="COX3"/>
    <property type="match status" value="1"/>
</dbReference>
<comment type="pathway">
    <text evidence="2">Energy metabolism; oxidative phosphorylation.</text>
</comment>
<dbReference type="PROSITE" id="PS50855">
    <property type="entry name" value="COX1"/>
    <property type="match status" value="1"/>
</dbReference>
<name>A0ABX5MHB3_9BURK</name>
<evidence type="ECO:0000259" key="18">
    <source>
        <dbReference type="PROSITE" id="PS50253"/>
    </source>
</evidence>
<feature type="transmembrane region" description="Helical" evidence="17">
    <location>
        <begin position="449"/>
        <end position="469"/>
    </location>
</feature>
<feature type="transmembrane region" description="Helical" evidence="17">
    <location>
        <begin position="739"/>
        <end position="760"/>
    </location>
</feature>
<keyword evidence="12" id="KW-0408">Iron</keyword>
<feature type="transmembrane region" description="Helical" evidence="17">
    <location>
        <begin position="339"/>
        <end position="361"/>
    </location>
</feature>
<comment type="subcellular location">
    <subcellularLocation>
        <location evidence="1">Membrane</location>
        <topology evidence="1">Multi-pass membrane protein</topology>
    </subcellularLocation>
</comment>
<keyword evidence="14 17" id="KW-0472">Membrane</keyword>
<dbReference type="InterPro" id="IPR023616">
    <property type="entry name" value="Cyt_c_oxase-like_su1_dom"/>
</dbReference>
<dbReference type="PANTHER" id="PTHR10422:SF18">
    <property type="entry name" value="CYTOCHROME C OXIDASE SUBUNIT 1"/>
    <property type="match status" value="1"/>
</dbReference>
<evidence type="ECO:0000256" key="1">
    <source>
        <dbReference type="ARBA" id="ARBA00004141"/>
    </source>
</evidence>
<comment type="similarity">
    <text evidence="16">Belongs to the heme-copper respiratory oxidase family.</text>
</comment>
<dbReference type="EMBL" id="QJJV01000032">
    <property type="protein sequence ID" value="PXX07050.1"/>
    <property type="molecule type" value="Genomic_DNA"/>
</dbReference>
<sequence>MSTTEPILDVEAAARIKDGPDADASTPAALAHTWGDPGGLIGWFSAIDHKTIARRFMVTTFVVFVLAGLMALTMRTQLARPASHVVGPDMYDQLFTIHGTAMMFLFAVPVMQAVAMYLIPLMIGARSLAFPRMNAYAYWVFLFGCFTLFIAFALGAGPRSGWFSYVPLAGPDYATGKGSDIWAQMITFSELSALLVSVVLITTILKMRAPGMSLNRMPLFAWATLVTQFMVLFAMPAVMLASTALILDRLVGTQFYNPSLGGDVLLWQHLFWFFGHPEVYLIFIPALGFMSSIIETFARRPIFGYSAMVLALIATAFLAFGLWVHHMFATAVPDLGKTFFTVASVMIAVPSGIQIYCWLATLLTGRLNLRPPLLFVLAFFFILVLGGMTGIMLGAVPLDLQVHDTYFVVAHLHYVLLGGAVFPLFGAFHYWFPKFTGRMLGERLADWQFWLFFIGFNVTFFPMHLLGLHGMPRRVWTYPPGMGWDGMNLIATLGAYMIGVSVLIFIVNVIMSLRRGVRAEANPWGAGTLEWSVPSAPPPHNFDALPVVHGRAPLWEPQAAPHAVAGLAVHAREVLTTSALDARPDTRPLFPGPSTWPFVSAVATTVFFIGSIFTPSAVWWGTVPIAVVMIAWFWPGRRENRVARALERWPDSSAVQKAVRRPLPNGALRDKPDRNATAGVTALDVRALPSFGFGHRSLMWWATGGLMLIEGTVFAMAVCIYFYLRTVNAAWPMRAPPPSLLWGTLNTALLLLSLWPNQLAKNAAQRGERERARLWLVVCLAFAVAFLIVRVFEFGALNVMWYANSYGSIVWLLLGLHTTHLITDTVDTGVLATVLYTGPFEQKRLLDTSENAVYWYFVVLSWLPIYVVIYFVPRIHL</sequence>
<dbReference type="PROSITE" id="PS50253">
    <property type="entry name" value="COX3"/>
    <property type="match status" value="1"/>
</dbReference>
<dbReference type="CDD" id="cd01662">
    <property type="entry name" value="Ubiquinol_Oxidase_I"/>
    <property type="match status" value="1"/>
</dbReference>
<evidence type="ECO:0000256" key="16">
    <source>
        <dbReference type="RuleBase" id="RU000370"/>
    </source>
</evidence>
<dbReference type="InterPro" id="IPR023615">
    <property type="entry name" value="Cyt_c_Oxase_su1_BS"/>
</dbReference>
<keyword evidence="11 17" id="KW-1133">Transmembrane helix</keyword>
<feature type="transmembrane region" description="Helical" evidence="17">
    <location>
        <begin position="266"/>
        <end position="290"/>
    </location>
</feature>
<organism evidence="20 21">
    <name type="scientific">Paraburkholderia tropica</name>
    <dbReference type="NCBI Taxonomy" id="92647"/>
    <lineage>
        <taxon>Bacteria</taxon>
        <taxon>Pseudomonadati</taxon>
        <taxon>Pseudomonadota</taxon>
        <taxon>Betaproteobacteria</taxon>
        <taxon>Burkholderiales</taxon>
        <taxon>Burkholderiaceae</taxon>
        <taxon>Paraburkholderia</taxon>
    </lineage>
</organism>
<feature type="transmembrane region" description="Helical" evidence="17">
    <location>
        <begin position="618"/>
        <end position="634"/>
    </location>
</feature>
<dbReference type="SUPFAM" id="SSF81452">
    <property type="entry name" value="Cytochrome c oxidase subunit III-like"/>
    <property type="match status" value="1"/>
</dbReference>
<feature type="transmembrane region" description="Helical" evidence="17">
    <location>
        <begin position="373"/>
        <end position="396"/>
    </location>
</feature>
<feature type="transmembrane region" description="Helical" evidence="17">
    <location>
        <begin position="56"/>
        <end position="74"/>
    </location>
</feature>
<dbReference type="Gene3D" id="1.20.120.80">
    <property type="entry name" value="Cytochrome c oxidase, subunit III, four-helix bundle"/>
    <property type="match status" value="1"/>
</dbReference>
<dbReference type="EC" id="7.1.1.9" evidence="3"/>
<feature type="transmembrane region" description="Helical" evidence="17">
    <location>
        <begin position="595"/>
        <end position="612"/>
    </location>
</feature>
<keyword evidence="7 16" id="KW-0812">Transmembrane</keyword>
<feature type="transmembrane region" description="Helical" evidence="17">
    <location>
        <begin position="135"/>
        <end position="156"/>
    </location>
</feature>
<evidence type="ECO:0000256" key="11">
    <source>
        <dbReference type="ARBA" id="ARBA00022989"/>
    </source>
</evidence>
<feature type="transmembrane region" description="Helical" evidence="17">
    <location>
        <begin position="772"/>
        <end position="792"/>
    </location>
</feature>
<dbReference type="Gene3D" id="1.20.210.10">
    <property type="entry name" value="Cytochrome c oxidase-like, subunit I domain"/>
    <property type="match status" value="1"/>
</dbReference>